<dbReference type="Pfam" id="PF11967">
    <property type="entry name" value="RecO_N"/>
    <property type="match status" value="1"/>
</dbReference>
<evidence type="ECO:0000256" key="2">
    <source>
        <dbReference type="ARBA" id="ARBA00023172"/>
    </source>
</evidence>
<keyword evidence="1" id="KW-0227">DNA damage</keyword>
<dbReference type="InterPro" id="IPR012340">
    <property type="entry name" value="NA-bd_OB-fold"/>
</dbReference>
<protein>
    <submittedName>
        <fullName evidence="5">DNA repair protein RecO</fullName>
    </submittedName>
</protein>
<dbReference type="SUPFAM" id="SSF57863">
    <property type="entry name" value="ArfGap/RecO-like zinc finger"/>
    <property type="match status" value="1"/>
</dbReference>
<keyword evidence="2" id="KW-0233">DNA recombination</keyword>
<name>A0A1F8C362_9BACT</name>
<dbReference type="PANTHER" id="PTHR33991:SF1">
    <property type="entry name" value="DNA REPAIR PROTEIN RECO"/>
    <property type="match status" value="1"/>
</dbReference>
<dbReference type="GO" id="GO:0006310">
    <property type="term" value="P:DNA recombination"/>
    <property type="evidence" value="ECO:0007669"/>
    <property type="project" value="UniProtKB-KW"/>
</dbReference>
<dbReference type="STRING" id="1802525.A2975_02555"/>
<organism evidence="5 6">
    <name type="scientific">Candidatus Woesebacteria bacterium RIFCSPLOWO2_01_FULL_44_14</name>
    <dbReference type="NCBI Taxonomy" id="1802525"/>
    <lineage>
        <taxon>Bacteria</taxon>
        <taxon>Candidatus Woeseibacteriota</taxon>
    </lineage>
</organism>
<dbReference type="AlphaFoldDB" id="A0A1F8C362"/>
<comment type="caution">
    <text evidence="5">The sequence shown here is derived from an EMBL/GenBank/DDBJ whole genome shotgun (WGS) entry which is preliminary data.</text>
</comment>
<evidence type="ECO:0000256" key="1">
    <source>
        <dbReference type="ARBA" id="ARBA00022763"/>
    </source>
</evidence>
<accession>A0A1F8C362</accession>
<dbReference type="Pfam" id="PF02565">
    <property type="entry name" value="RecO_C"/>
    <property type="match status" value="1"/>
</dbReference>
<dbReference type="EMBL" id="MGHL01000002">
    <property type="protein sequence ID" value="OGM70747.1"/>
    <property type="molecule type" value="Genomic_DNA"/>
</dbReference>
<evidence type="ECO:0000313" key="6">
    <source>
        <dbReference type="Proteomes" id="UP000178429"/>
    </source>
</evidence>
<dbReference type="Proteomes" id="UP000178429">
    <property type="component" value="Unassembled WGS sequence"/>
</dbReference>
<gene>
    <name evidence="5" type="ORF">A2975_02555</name>
</gene>
<dbReference type="SUPFAM" id="SSF50249">
    <property type="entry name" value="Nucleic acid-binding proteins"/>
    <property type="match status" value="1"/>
</dbReference>
<evidence type="ECO:0000256" key="3">
    <source>
        <dbReference type="ARBA" id="ARBA00023204"/>
    </source>
</evidence>
<sequence length="180" mass="20286">MIRGFKDEGIVLARRNYSEADRILVLYTKNCGKLSMIAKGVRKPSSRKRASIEMFSKINFQAATGRGLDILTETEILDSFDEIRSNLPKVSVAYFFCEVVGKITRDDERNASLYSLLIDYLGKLKTSLNLRTLRAEFTKDALVLSGFWPEGKPLDDPDQALESVTEKKINSIRVGKKLTS</sequence>
<dbReference type="InterPro" id="IPR037278">
    <property type="entry name" value="ARFGAP/RecO"/>
</dbReference>
<dbReference type="GO" id="GO:0043590">
    <property type="term" value="C:bacterial nucleoid"/>
    <property type="evidence" value="ECO:0007669"/>
    <property type="project" value="TreeGrafter"/>
</dbReference>
<dbReference type="GO" id="GO:0006302">
    <property type="term" value="P:double-strand break repair"/>
    <property type="evidence" value="ECO:0007669"/>
    <property type="project" value="TreeGrafter"/>
</dbReference>
<dbReference type="InterPro" id="IPR003717">
    <property type="entry name" value="RecO"/>
</dbReference>
<dbReference type="NCBIfam" id="TIGR00613">
    <property type="entry name" value="reco"/>
    <property type="match status" value="1"/>
</dbReference>
<evidence type="ECO:0000313" key="5">
    <source>
        <dbReference type="EMBL" id="OGM70747.1"/>
    </source>
</evidence>
<keyword evidence="3" id="KW-0234">DNA repair</keyword>
<dbReference type="PANTHER" id="PTHR33991">
    <property type="entry name" value="DNA REPAIR PROTEIN RECO"/>
    <property type="match status" value="1"/>
</dbReference>
<proteinExistence type="predicted"/>
<dbReference type="Gene3D" id="2.40.50.140">
    <property type="entry name" value="Nucleic acid-binding proteins"/>
    <property type="match status" value="1"/>
</dbReference>
<feature type="domain" description="DNA replication/recombination mediator RecO N-terminal" evidence="4">
    <location>
        <begin position="5"/>
        <end position="80"/>
    </location>
</feature>
<evidence type="ECO:0000259" key="4">
    <source>
        <dbReference type="Pfam" id="PF11967"/>
    </source>
</evidence>
<dbReference type="InterPro" id="IPR022572">
    <property type="entry name" value="DNA_rep/recomb_RecO_N"/>
</dbReference>
<reference evidence="5 6" key="1">
    <citation type="journal article" date="2016" name="Nat. Commun.">
        <title>Thousands of microbial genomes shed light on interconnected biogeochemical processes in an aquifer system.</title>
        <authorList>
            <person name="Anantharaman K."/>
            <person name="Brown C.T."/>
            <person name="Hug L.A."/>
            <person name="Sharon I."/>
            <person name="Castelle C.J."/>
            <person name="Probst A.J."/>
            <person name="Thomas B.C."/>
            <person name="Singh A."/>
            <person name="Wilkins M.J."/>
            <person name="Karaoz U."/>
            <person name="Brodie E.L."/>
            <person name="Williams K.H."/>
            <person name="Hubbard S.S."/>
            <person name="Banfield J.F."/>
        </authorList>
    </citation>
    <scope>NUCLEOTIDE SEQUENCE [LARGE SCALE GENOMIC DNA]</scope>
</reference>